<comment type="caution">
    <text evidence="2">The sequence shown here is derived from an EMBL/GenBank/DDBJ whole genome shotgun (WGS) entry which is preliminary data.</text>
</comment>
<dbReference type="EMBL" id="JBFSHR010000002">
    <property type="protein sequence ID" value="MEX6428364.1"/>
    <property type="molecule type" value="Genomic_DNA"/>
</dbReference>
<evidence type="ECO:0000313" key="3">
    <source>
        <dbReference type="Proteomes" id="UP001560267"/>
    </source>
</evidence>
<keyword evidence="3" id="KW-1185">Reference proteome</keyword>
<sequence length="96" mass="10554">MKEIADKVGGLDVHRDTVVACTRVREPDGMVTLSKETFNTTRKGLEDLARFLIDAGVSTVVMEATGVYWKPVVRHEAPSNQEEMKGLLLRAVAAAR</sequence>
<dbReference type="InterPro" id="IPR002525">
    <property type="entry name" value="Transp_IS110-like_N"/>
</dbReference>
<evidence type="ECO:0000259" key="1">
    <source>
        <dbReference type="Pfam" id="PF01548"/>
    </source>
</evidence>
<feature type="domain" description="Transposase IS110-like N-terminal" evidence="1">
    <location>
        <begin position="10"/>
        <end position="74"/>
    </location>
</feature>
<name>A0ABV3XZD3_9ACTN</name>
<reference evidence="2 3" key="1">
    <citation type="submission" date="2024-07" db="EMBL/GenBank/DDBJ databases">
        <title>Draft Genome Sequence of Ferrimicrobium acidiphilum Strain YE2023, Isolated from a Pulp of Bioleach Reactor.</title>
        <authorList>
            <person name="Elkina Y.A."/>
            <person name="Bulaeva A.G."/>
            <person name="Beletsky A.V."/>
            <person name="Mardanov A.V."/>
        </authorList>
    </citation>
    <scope>NUCLEOTIDE SEQUENCE [LARGE SCALE GENOMIC DNA]</scope>
    <source>
        <strain evidence="2 3">YE2023</strain>
    </source>
</reference>
<accession>A0ABV3XZD3</accession>
<gene>
    <name evidence="2" type="ORF">AB6A68_00705</name>
</gene>
<dbReference type="RefSeq" id="WP_369084066.1">
    <property type="nucleotide sequence ID" value="NZ_JBFSHR010000002.1"/>
</dbReference>
<evidence type="ECO:0000313" key="2">
    <source>
        <dbReference type="EMBL" id="MEX6428364.1"/>
    </source>
</evidence>
<dbReference type="Pfam" id="PF01548">
    <property type="entry name" value="DEDD_Tnp_IS110"/>
    <property type="match status" value="1"/>
</dbReference>
<protein>
    <submittedName>
        <fullName evidence="2">Transposase</fullName>
    </submittedName>
</protein>
<dbReference type="Proteomes" id="UP001560267">
    <property type="component" value="Unassembled WGS sequence"/>
</dbReference>
<proteinExistence type="predicted"/>
<organism evidence="2 3">
    <name type="scientific">Ferrimicrobium acidiphilum</name>
    <dbReference type="NCBI Taxonomy" id="121039"/>
    <lineage>
        <taxon>Bacteria</taxon>
        <taxon>Bacillati</taxon>
        <taxon>Actinomycetota</taxon>
        <taxon>Acidimicrobiia</taxon>
        <taxon>Acidimicrobiales</taxon>
        <taxon>Acidimicrobiaceae</taxon>
        <taxon>Ferrimicrobium</taxon>
    </lineage>
</organism>